<evidence type="ECO:0000259" key="5">
    <source>
        <dbReference type="PROSITE" id="PS50127"/>
    </source>
</evidence>
<reference evidence="7" key="2">
    <citation type="submission" date="2025-08" db="UniProtKB">
        <authorList>
            <consortium name="RefSeq"/>
        </authorList>
    </citation>
    <scope>IDENTIFICATION</scope>
</reference>
<dbReference type="Proteomes" id="UP001652642">
    <property type="component" value="Chromosome 1"/>
</dbReference>
<sequence length="155" mass="17800">MAAAARRVGKELDEIKKSRIRCFQDIQVDGANVFLWKGLLVPDDPPYNEGAFRVEISFPCEYPLKPPKVTFKTKIYHPNVDEMGKVCLPIISDANWKPQIKTDQVIQALIVLVNNPELDHPLRPDLAKEFTMDHTTFLAKAEEHTRKFSERRPSE</sequence>
<evidence type="ECO:0000256" key="2">
    <source>
        <dbReference type="ARBA" id="ARBA00022786"/>
    </source>
</evidence>
<evidence type="ECO:0000313" key="6">
    <source>
        <dbReference type="Proteomes" id="UP001652642"/>
    </source>
</evidence>
<dbReference type="InterPro" id="IPR050113">
    <property type="entry name" value="Ub_conjugating_enzyme"/>
</dbReference>
<dbReference type="SMART" id="SM00212">
    <property type="entry name" value="UBCc"/>
    <property type="match status" value="1"/>
</dbReference>
<feature type="domain" description="UBC core" evidence="5">
    <location>
        <begin position="3"/>
        <end position="150"/>
    </location>
</feature>
<keyword evidence="6" id="KW-1185">Reference proteome</keyword>
<dbReference type="PANTHER" id="PTHR24067">
    <property type="entry name" value="UBIQUITIN-CONJUGATING ENZYME E2"/>
    <property type="match status" value="1"/>
</dbReference>
<dbReference type="SUPFAM" id="SSF54495">
    <property type="entry name" value="UBC-like"/>
    <property type="match status" value="1"/>
</dbReference>
<feature type="active site" description="Glycyl thioester intermediate" evidence="3">
    <location>
        <position position="87"/>
    </location>
</feature>
<keyword evidence="2 4" id="KW-0833">Ubl conjugation pathway</keyword>
<evidence type="ECO:0000256" key="4">
    <source>
        <dbReference type="RuleBase" id="RU362109"/>
    </source>
</evidence>
<evidence type="ECO:0000256" key="1">
    <source>
        <dbReference type="ARBA" id="ARBA00022679"/>
    </source>
</evidence>
<gene>
    <name evidence="7" type="primary">UBE2L6</name>
</gene>
<organism evidence="6 7">
    <name type="scientific">Pogona vitticeps</name>
    <name type="common">central bearded dragon</name>
    <dbReference type="NCBI Taxonomy" id="103695"/>
    <lineage>
        <taxon>Eukaryota</taxon>
        <taxon>Metazoa</taxon>
        <taxon>Chordata</taxon>
        <taxon>Craniata</taxon>
        <taxon>Vertebrata</taxon>
        <taxon>Euteleostomi</taxon>
        <taxon>Lepidosauria</taxon>
        <taxon>Squamata</taxon>
        <taxon>Bifurcata</taxon>
        <taxon>Unidentata</taxon>
        <taxon>Episquamata</taxon>
        <taxon>Toxicofera</taxon>
        <taxon>Iguania</taxon>
        <taxon>Acrodonta</taxon>
        <taxon>Agamidae</taxon>
        <taxon>Amphibolurinae</taxon>
        <taxon>Pogona</taxon>
    </lineage>
</organism>
<evidence type="ECO:0000256" key="3">
    <source>
        <dbReference type="PROSITE-ProRule" id="PRU10133"/>
    </source>
</evidence>
<dbReference type="Gene3D" id="3.10.110.10">
    <property type="entry name" value="Ubiquitin Conjugating Enzyme"/>
    <property type="match status" value="1"/>
</dbReference>
<comment type="similarity">
    <text evidence="4">Belongs to the ubiquitin-conjugating enzyme family.</text>
</comment>
<dbReference type="InterPro" id="IPR000608">
    <property type="entry name" value="UBC"/>
</dbReference>
<dbReference type="RefSeq" id="XP_072841529.1">
    <property type="nucleotide sequence ID" value="XM_072985428.1"/>
</dbReference>
<dbReference type="GeneID" id="110071729"/>
<evidence type="ECO:0000313" key="7">
    <source>
        <dbReference type="RefSeq" id="XP_072841529.1"/>
    </source>
</evidence>
<dbReference type="PROSITE" id="PS50127">
    <property type="entry name" value="UBC_2"/>
    <property type="match status" value="1"/>
</dbReference>
<proteinExistence type="inferred from homology"/>
<dbReference type="CDD" id="cd23801">
    <property type="entry name" value="UBCc_UBE2L3"/>
    <property type="match status" value="1"/>
</dbReference>
<keyword evidence="4" id="KW-0547">Nucleotide-binding</keyword>
<keyword evidence="4" id="KW-0067">ATP-binding</keyword>
<name>A0ABM5F817_9SAUR</name>
<protein>
    <submittedName>
        <fullName evidence="7">Ubiquitin/ISG15-conjugating enzyme E2 L6 isoform X1</fullName>
    </submittedName>
</protein>
<reference evidence="6" key="1">
    <citation type="submission" date="2025-05" db="UniProtKB">
        <authorList>
            <consortium name="RefSeq"/>
        </authorList>
    </citation>
    <scope>NUCLEOTIDE SEQUENCE [LARGE SCALE GENOMIC DNA]</scope>
</reference>
<accession>A0ABM5F817</accession>
<dbReference type="InterPro" id="IPR016135">
    <property type="entry name" value="UBQ-conjugating_enzyme/RWD"/>
</dbReference>
<keyword evidence="1" id="KW-0808">Transferase</keyword>
<dbReference type="Pfam" id="PF00179">
    <property type="entry name" value="UQ_con"/>
    <property type="match status" value="1"/>
</dbReference>
<dbReference type="InterPro" id="IPR023313">
    <property type="entry name" value="UBQ-conjugating_AS"/>
</dbReference>
<dbReference type="PROSITE" id="PS00183">
    <property type="entry name" value="UBC_1"/>
    <property type="match status" value="1"/>
</dbReference>